<evidence type="ECO:0000313" key="3">
    <source>
        <dbReference type="Proteomes" id="UP001151760"/>
    </source>
</evidence>
<keyword evidence="1" id="KW-0472">Membrane</keyword>
<reference evidence="2" key="2">
    <citation type="submission" date="2022-01" db="EMBL/GenBank/DDBJ databases">
        <authorList>
            <person name="Yamashiro T."/>
            <person name="Shiraishi A."/>
            <person name="Satake H."/>
            <person name="Nakayama K."/>
        </authorList>
    </citation>
    <scope>NUCLEOTIDE SEQUENCE</scope>
</reference>
<feature type="transmembrane region" description="Helical" evidence="1">
    <location>
        <begin position="199"/>
        <end position="220"/>
    </location>
</feature>
<dbReference type="Proteomes" id="UP001151760">
    <property type="component" value="Unassembled WGS sequence"/>
</dbReference>
<protein>
    <submittedName>
        <fullName evidence="2">Uncharacterized protein</fullName>
    </submittedName>
</protein>
<keyword evidence="1" id="KW-1133">Transmembrane helix</keyword>
<accession>A0ABQ5DW82</accession>
<keyword evidence="1" id="KW-0812">Transmembrane</keyword>
<gene>
    <name evidence="2" type="ORF">Tco_0940989</name>
</gene>
<proteinExistence type="predicted"/>
<feature type="transmembrane region" description="Helical" evidence="1">
    <location>
        <begin position="169"/>
        <end position="193"/>
    </location>
</feature>
<keyword evidence="3" id="KW-1185">Reference proteome</keyword>
<organism evidence="2 3">
    <name type="scientific">Tanacetum coccineum</name>
    <dbReference type="NCBI Taxonomy" id="301880"/>
    <lineage>
        <taxon>Eukaryota</taxon>
        <taxon>Viridiplantae</taxon>
        <taxon>Streptophyta</taxon>
        <taxon>Embryophyta</taxon>
        <taxon>Tracheophyta</taxon>
        <taxon>Spermatophyta</taxon>
        <taxon>Magnoliopsida</taxon>
        <taxon>eudicotyledons</taxon>
        <taxon>Gunneridae</taxon>
        <taxon>Pentapetalae</taxon>
        <taxon>asterids</taxon>
        <taxon>campanulids</taxon>
        <taxon>Asterales</taxon>
        <taxon>Asteraceae</taxon>
        <taxon>Asteroideae</taxon>
        <taxon>Anthemideae</taxon>
        <taxon>Anthemidinae</taxon>
        <taxon>Tanacetum</taxon>
    </lineage>
</organism>
<evidence type="ECO:0000313" key="2">
    <source>
        <dbReference type="EMBL" id="GJT41124.1"/>
    </source>
</evidence>
<evidence type="ECO:0000256" key="1">
    <source>
        <dbReference type="SAM" id="Phobius"/>
    </source>
</evidence>
<reference evidence="2" key="1">
    <citation type="journal article" date="2022" name="Int. J. Mol. Sci.">
        <title>Draft Genome of Tanacetum Coccineum: Genomic Comparison of Closely Related Tanacetum-Family Plants.</title>
        <authorList>
            <person name="Yamashiro T."/>
            <person name="Shiraishi A."/>
            <person name="Nakayama K."/>
            <person name="Satake H."/>
        </authorList>
    </citation>
    <scope>NUCLEOTIDE SEQUENCE</scope>
</reference>
<name>A0ABQ5DW82_9ASTR</name>
<sequence length="225" mass="24977">MRKLRDIAKNAGSSSSLKVFNINPEAALVPLIILDINSSLLSSDSPLKIFFISLFVNVQVWGHSSYRVLKSSFSPRTRQVEFHSSNQGCRLSIPTSGIRARFAGFVGYLGSIKKVSLLFDFWKEQKGVSAWATRPSTIKFLVFQLWRFLPRVFMEAQAKAELNKKAHSAVILCLGGLFLIASALSAAWVVSFYLSKYSIQSAATLFLLIRVNFLASYVSVLQVGS</sequence>
<comment type="caution">
    <text evidence="2">The sequence shown here is derived from an EMBL/GenBank/DDBJ whole genome shotgun (WGS) entry which is preliminary data.</text>
</comment>
<dbReference type="EMBL" id="BQNB010015534">
    <property type="protein sequence ID" value="GJT41124.1"/>
    <property type="molecule type" value="Genomic_DNA"/>
</dbReference>